<name>A0A6P6SBJ6_COFAR</name>
<evidence type="ECO:0000256" key="1">
    <source>
        <dbReference type="SAM" id="MobiDB-lite"/>
    </source>
</evidence>
<organism evidence="2 3">
    <name type="scientific">Coffea arabica</name>
    <name type="common">Arabian coffee</name>
    <dbReference type="NCBI Taxonomy" id="13443"/>
    <lineage>
        <taxon>Eukaryota</taxon>
        <taxon>Viridiplantae</taxon>
        <taxon>Streptophyta</taxon>
        <taxon>Embryophyta</taxon>
        <taxon>Tracheophyta</taxon>
        <taxon>Spermatophyta</taxon>
        <taxon>Magnoliopsida</taxon>
        <taxon>eudicotyledons</taxon>
        <taxon>Gunneridae</taxon>
        <taxon>Pentapetalae</taxon>
        <taxon>asterids</taxon>
        <taxon>lamiids</taxon>
        <taxon>Gentianales</taxon>
        <taxon>Rubiaceae</taxon>
        <taxon>Ixoroideae</taxon>
        <taxon>Gardenieae complex</taxon>
        <taxon>Bertiereae - Coffeeae clade</taxon>
        <taxon>Coffeeae</taxon>
        <taxon>Coffea</taxon>
    </lineage>
</organism>
<dbReference type="AlphaFoldDB" id="A0A6P6SBJ6"/>
<reference evidence="3" key="2">
    <citation type="submission" date="2025-08" db="UniProtKB">
        <authorList>
            <consortium name="RefSeq"/>
        </authorList>
    </citation>
    <scope>IDENTIFICATION</scope>
    <source>
        <tissue evidence="3">Leaves</tissue>
    </source>
</reference>
<dbReference type="Proteomes" id="UP001652660">
    <property type="component" value="Chromosome 5c"/>
</dbReference>
<reference evidence="2" key="1">
    <citation type="journal article" date="2025" name="Foods">
        <title>Unveiling the Microbial Signatures of Arabica Coffee Cherries: Insights into Ripeness Specific Diversity, Functional Traits, and Implications for Quality and Safety.</title>
        <authorList>
            <consortium name="RefSeq"/>
            <person name="Tenea G.N."/>
            <person name="Cifuentes V."/>
            <person name="Reyes P."/>
            <person name="Cevallos-Vallejos M."/>
        </authorList>
    </citation>
    <scope>NUCLEOTIDE SEQUENCE [LARGE SCALE GENOMIC DNA]</scope>
</reference>
<dbReference type="PANTHER" id="PTHR31973:SF187">
    <property type="entry name" value="MUTATOR TRANSPOSASE MUDRA PROTEIN"/>
    <property type="match status" value="1"/>
</dbReference>
<keyword evidence="2" id="KW-1185">Reference proteome</keyword>
<feature type="region of interest" description="Disordered" evidence="1">
    <location>
        <begin position="204"/>
        <end position="232"/>
    </location>
</feature>
<dbReference type="PANTHER" id="PTHR31973">
    <property type="entry name" value="POLYPROTEIN, PUTATIVE-RELATED"/>
    <property type="match status" value="1"/>
</dbReference>
<evidence type="ECO:0000313" key="3">
    <source>
        <dbReference type="RefSeq" id="XP_027062862.1"/>
    </source>
</evidence>
<evidence type="ECO:0008006" key="4">
    <source>
        <dbReference type="Google" id="ProtNLM"/>
    </source>
</evidence>
<gene>
    <name evidence="3" type="primary">LOC113689265</name>
</gene>
<proteinExistence type="predicted"/>
<protein>
    <recommendedName>
        <fullName evidence="4">CCHC-type domain-containing protein</fullName>
    </recommendedName>
</protein>
<dbReference type="GeneID" id="113689265"/>
<evidence type="ECO:0000313" key="2">
    <source>
        <dbReference type="Proteomes" id="UP001652660"/>
    </source>
</evidence>
<accession>A0A6P6SBJ6</accession>
<dbReference type="OrthoDB" id="683469at2759"/>
<sequence length="251" mass="28174">MAKKLVCVIRDHPNMTSKGVKVELRKYGVKPSKMQVFRDKNKALAEIEGTNGFMEGCRPFLGFNGCFLKGPFGSVLLTAVAFDANNNIFPIAFAGLNLAYEEIFTDATGSHCCRHICSNFKVQFPDIIAVSFGRQLKVMIYLEFHANIQHQELCTGQKLESYCETWFTKNMYLKAYSAMIHPILHVKRWPPILEVLPKTALPPPLRRAPGRPRVNRMREANEGASSSQAKRSSTLKCGNCGAFGHNKRTCK</sequence>
<feature type="compositionally biased region" description="Polar residues" evidence="1">
    <location>
        <begin position="223"/>
        <end position="232"/>
    </location>
</feature>
<dbReference type="RefSeq" id="XP_027062862.1">
    <property type="nucleotide sequence ID" value="XM_027207061.1"/>
</dbReference>